<comment type="subunit">
    <text evidence="9">The Tat system comprises two distinct complexes: a TatABC complex, containing multiple copies of TatA, TatB and TatC subunits, and a separate TatA complex, containing only TatA subunits. Substrates initially bind to the TatABC complex, which probably triggers association of the separate TatA complex to form the active translocon.</text>
</comment>
<comment type="function">
    <text evidence="9">Part of the twin-arginine translocation (Tat) system that transports large folded proteins containing a characteristic twin-arginine motif in their signal peptide across membranes. Together with TatC, TatB is part of a receptor directly interacting with Tat signal peptides. TatB may form an oligomeric binding site that transiently accommodates folded Tat precursor proteins before their translocation.</text>
</comment>
<evidence type="ECO:0000256" key="1">
    <source>
        <dbReference type="ARBA" id="ARBA00004167"/>
    </source>
</evidence>
<evidence type="ECO:0000256" key="9">
    <source>
        <dbReference type="HAMAP-Rule" id="MF_00237"/>
    </source>
</evidence>
<keyword evidence="8 9" id="KW-0472">Membrane</keyword>
<dbReference type="EMBL" id="JABMOJ010000227">
    <property type="protein sequence ID" value="NQV64926.1"/>
    <property type="molecule type" value="Genomic_DNA"/>
</dbReference>
<comment type="subcellular location">
    <subcellularLocation>
        <location evidence="9">Cell membrane</location>
        <topology evidence="9">Single-pass membrane protein</topology>
    </subcellularLocation>
    <subcellularLocation>
        <location evidence="1">Membrane</location>
        <topology evidence="1">Single-pass membrane protein</topology>
    </subcellularLocation>
</comment>
<dbReference type="AlphaFoldDB" id="A0A972VWS2"/>
<comment type="caution">
    <text evidence="11">The sequence shown here is derived from an EMBL/GenBank/DDBJ whole genome shotgun (WGS) entry which is preliminary data.</text>
</comment>
<evidence type="ECO:0000256" key="4">
    <source>
        <dbReference type="ARBA" id="ARBA00022692"/>
    </source>
</evidence>
<evidence type="ECO:0000256" key="8">
    <source>
        <dbReference type="ARBA" id="ARBA00023136"/>
    </source>
</evidence>
<keyword evidence="5 9" id="KW-0653">Protein transport</keyword>
<feature type="compositionally biased region" description="Basic and acidic residues" evidence="10">
    <location>
        <begin position="111"/>
        <end position="123"/>
    </location>
</feature>
<keyword evidence="4 9" id="KW-0812">Transmembrane</keyword>
<comment type="similarity">
    <text evidence="9">Belongs to the TatB family.</text>
</comment>
<evidence type="ECO:0000256" key="6">
    <source>
        <dbReference type="ARBA" id="ARBA00022989"/>
    </source>
</evidence>
<dbReference type="GO" id="GO:0033281">
    <property type="term" value="C:TAT protein transport complex"/>
    <property type="evidence" value="ECO:0007669"/>
    <property type="project" value="UniProtKB-UniRule"/>
</dbReference>
<keyword evidence="6 9" id="KW-1133">Transmembrane helix</keyword>
<evidence type="ECO:0000256" key="7">
    <source>
        <dbReference type="ARBA" id="ARBA00023010"/>
    </source>
</evidence>
<dbReference type="PANTHER" id="PTHR33162:SF1">
    <property type="entry name" value="SEC-INDEPENDENT PROTEIN TRANSLOCASE PROTEIN TATA, CHLOROPLASTIC"/>
    <property type="match status" value="1"/>
</dbReference>
<evidence type="ECO:0000256" key="10">
    <source>
        <dbReference type="SAM" id="MobiDB-lite"/>
    </source>
</evidence>
<keyword evidence="7 9" id="KW-0811">Translocation</keyword>
<evidence type="ECO:0000313" key="12">
    <source>
        <dbReference type="Proteomes" id="UP000754644"/>
    </source>
</evidence>
<dbReference type="PRINTS" id="PR01506">
    <property type="entry name" value="TATBPROTEIN"/>
</dbReference>
<dbReference type="Pfam" id="PF02416">
    <property type="entry name" value="TatA_B_E"/>
    <property type="match status" value="1"/>
</dbReference>
<reference evidence="11" key="1">
    <citation type="submission" date="2020-05" db="EMBL/GenBank/DDBJ databases">
        <title>Sulfur intermediates as new biogeochemical hubs in an aquatic model microbial ecosystem.</title>
        <authorList>
            <person name="Vigneron A."/>
        </authorList>
    </citation>
    <scope>NUCLEOTIDE SEQUENCE</scope>
    <source>
        <strain evidence="11">Bin.250</strain>
    </source>
</reference>
<gene>
    <name evidence="9 11" type="primary">tatB</name>
    <name evidence="11" type="ORF">HQ497_06135</name>
</gene>
<accession>A0A972VWS2</accession>
<evidence type="ECO:0000313" key="11">
    <source>
        <dbReference type="EMBL" id="NQV64926.1"/>
    </source>
</evidence>
<proteinExistence type="inferred from homology"/>
<evidence type="ECO:0000256" key="2">
    <source>
        <dbReference type="ARBA" id="ARBA00022448"/>
    </source>
</evidence>
<dbReference type="InterPro" id="IPR018448">
    <property type="entry name" value="TatB"/>
</dbReference>
<name>A0A972VWS2_9GAMM</name>
<protein>
    <recommendedName>
        <fullName evidence="9">Sec-independent protein translocase protein TatB</fullName>
    </recommendedName>
</protein>
<keyword evidence="2 9" id="KW-0813">Transport</keyword>
<evidence type="ECO:0000256" key="3">
    <source>
        <dbReference type="ARBA" id="ARBA00022475"/>
    </source>
</evidence>
<dbReference type="NCBIfam" id="TIGR01410">
    <property type="entry name" value="tatB"/>
    <property type="match status" value="1"/>
</dbReference>
<evidence type="ECO:0000256" key="5">
    <source>
        <dbReference type="ARBA" id="ARBA00022927"/>
    </source>
</evidence>
<dbReference type="GO" id="GO:0008320">
    <property type="term" value="F:protein transmembrane transporter activity"/>
    <property type="evidence" value="ECO:0007669"/>
    <property type="project" value="UniProtKB-UniRule"/>
</dbReference>
<feature type="region of interest" description="Disordered" evidence="10">
    <location>
        <begin position="94"/>
        <end position="123"/>
    </location>
</feature>
<keyword evidence="3 9" id="KW-1003">Cell membrane</keyword>
<feature type="compositionally biased region" description="Polar residues" evidence="10">
    <location>
        <begin position="96"/>
        <end position="110"/>
    </location>
</feature>
<dbReference type="HAMAP" id="MF_00237">
    <property type="entry name" value="TatB"/>
    <property type="match status" value="1"/>
</dbReference>
<dbReference type="InterPro" id="IPR003369">
    <property type="entry name" value="TatA/B/E"/>
</dbReference>
<dbReference type="Proteomes" id="UP000754644">
    <property type="component" value="Unassembled WGS sequence"/>
</dbReference>
<sequence length="123" mass="13806">MFDIGFPELIVVSIVALLVIGPDKLPETLRTLFLWVGRLRSSLANIRTDIENEIGADDIRQQLHNESIMKGLEETRQQLQSVVNKTDKTLTEIKHASQTLNKTDPPSITEPTRDETKRPDTGG</sequence>
<dbReference type="Gene3D" id="1.20.5.3310">
    <property type="match status" value="1"/>
</dbReference>
<organism evidence="11 12">
    <name type="scientific">SAR86 cluster bacterium</name>
    <dbReference type="NCBI Taxonomy" id="2030880"/>
    <lineage>
        <taxon>Bacteria</taxon>
        <taxon>Pseudomonadati</taxon>
        <taxon>Pseudomonadota</taxon>
        <taxon>Gammaproteobacteria</taxon>
        <taxon>SAR86 cluster</taxon>
    </lineage>
</organism>
<dbReference type="PANTHER" id="PTHR33162">
    <property type="entry name" value="SEC-INDEPENDENT PROTEIN TRANSLOCASE PROTEIN TATA, CHLOROPLASTIC"/>
    <property type="match status" value="1"/>
</dbReference>
<dbReference type="GO" id="GO:0043953">
    <property type="term" value="P:protein transport by the Tat complex"/>
    <property type="evidence" value="ECO:0007669"/>
    <property type="project" value="UniProtKB-UniRule"/>
</dbReference>